<comment type="similarity">
    <text evidence="1">Belongs to the fasciclin-like AGP family.</text>
</comment>
<dbReference type="Proteomes" id="UP000694853">
    <property type="component" value="Unplaced"/>
</dbReference>
<dbReference type="InterPro" id="IPR036378">
    <property type="entry name" value="FAS1_dom_sf"/>
</dbReference>
<dbReference type="InterPro" id="IPR052806">
    <property type="entry name" value="Fasciclin-like_AGP"/>
</dbReference>
<dbReference type="PROSITE" id="PS50213">
    <property type="entry name" value="FAS1"/>
    <property type="match status" value="1"/>
</dbReference>
<dbReference type="PANTHER" id="PTHR33985:SF15">
    <property type="entry name" value="FASCICLIN-LIKE ARABINOGALACTAN PROTEIN 19"/>
    <property type="match status" value="1"/>
</dbReference>
<evidence type="ECO:0000256" key="3">
    <source>
        <dbReference type="SAM" id="SignalP"/>
    </source>
</evidence>
<dbReference type="GeneID" id="113852014"/>
<keyword evidence="5" id="KW-1185">Reference proteome</keyword>
<feature type="compositionally biased region" description="Polar residues" evidence="2">
    <location>
        <begin position="193"/>
        <end position="203"/>
    </location>
</feature>
<feature type="region of interest" description="Disordered" evidence="2">
    <location>
        <begin position="178"/>
        <end position="249"/>
    </location>
</feature>
<evidence type="ECO:0000256" key="1">
    <source>
        <dbReference type="ARBA" id="ARBA00007843"/>
    </source>
</evidence>
<dbReference type="SMART" id="SM00554">
    <property type="entry name" value="FAS1"/>
    <property type="match status" value="1"/>
</dbReference>
<dbReference type="FunFam" id="2.30.180.10:FF:000046">
    <property type="entry name" value="Fasciclin-like arabinogalactan family protein"/>
    <property type="match status" value="1"/>
</dbReference>
<accession>A0A8B8K339</accession>
<dbReference type="AlphaFoldDB" id="A0A8B8K339"/>
<sequence>MIWVLLCMAVLLANAASVGCMRSRELDSMLDNLRVRGYDLFCNAIMTSDLQIELLSDQSQREANINTSHSFTFFAPTDASLFALDMTQTASSYTDTLRHHVVPRRLSLAQLRLLPEGYMLPTLLSQRHLQLTRSSPSAAITIAGVDVAFPGLYYGRDIAVHGLAGILSLRSNISPPPTQVVPPIRSADPQFFSPRSSPDSPENQPVLGPVSGLEVVSLNVTDRPGSPPPAEAPAPGTNAVTRQSQAASPVNVMVDTPDTPEREPDWTVLPPANLGDSWEASPPTYPDSAISLPPVEYSDATGPAPEALDGIRKCVNPDEGFEESIAGEQVSHMQCYAA</sequence>
<dbReference type="SUPFAM" id="SSF82153">
    <property type="entry name" value="FAS1 domain"/>
    <property type="match status" value="1"/>
</dbReference>
<feature type="domain" description="FAS1" evidence="4">
    <location>
        <begin position="25"/>
        <end position="167"/>
    </location>
</feature>
<dbReference type="OrthoDB" id="1937685at2759"/>
<dbReference type="InterPro" id="IPR000782">
    <property type="entry name" value="FAS1_domain"/>
</dbReference>
<keyword evidence="3" id="KW-0732">Signal</keyword>
<evidence type="ECO:0000313" key="6">
    <source>
        <dbReference type="RefSeq" id="XP_027338076.1"/>
    </source>
</evidence>
<protein>
    <submittedName>
        <fullName evidence="6">Uncharacterized protein LOC113852014</fullName>
    </submittedName>
</protein>
<reference evidence="6" key="2">
    <citation type="submission" date="2025-08" db="UniProtKB">
        <authorList>
            <consortium name="RefSeq"/>
        </authorList>
    </citation>
    <scope>IDENTIFICATION</scope>
    <source>
        <tissue evidence="6">Young leaves</tissue>
    </source>
</reference>
<evidence type="ECO:0000256" key="2">
    <source>
        <dbReference type="SAM" id="MobiDB-lite"/>
    </source>
</evidence>
<dbReference type="RefSeq" id="XP_027338076.1">
    <property type="nucleotide sequence ID" value="XM_027482275.1"/>
</dbReference>
<proteinExistence type="inferred from homology"/>
<dbReference type="KEGG" id="aprc:113852014"/>
<evidence type="ECO:0000259" key="4">
    <source>
        <dbReference type="PROSITE" id="PS50213"/>
    </source>
</evidence>
<evidence type="ECO:0000313" key="5">
    <source>
        <dbReference type="Proteomes" id="UP000694853"/>
    </source>
</evidence>
<organism evidence="5 6">
    <name type="scientific">Abrus precatorius</name>
    <name type="common">Indian licorice</name>
    <name type="synonym">Glycine abrus</name>
    <dbReference type="NCBI Taxonomy" id="3816"/>
    <lineage>
        <taxon>Eukaryota</taxon>
        <taxon>Viridiplantae</taxon>
        <taxon>Streptophyta</taxon>
        <taxon>Embryophyta</taxon>
        <taxon>Tracheophyta</taxon>
        <taxon>Spermatophyta</taxon>
        <taxon>Magnoliopsida</taxon>
        <taxon>eudicotyledons</taxon>
        <taxon>Gunneridae</taxon>
        <taxon>Pentapetalae</taxon>
        <taxon>rosids</taxon>
        <taxon>fabids</taxon>
        <taxon>Fabales</taxon>
        <taxon>Fabaceae</taxon>
        <taxon>Papilionoideae</taxon>
        <taxon>50 kb inversion clade</taxon>
        <taxon>NPAAA clade</taxon>
        <taxon>indigoferoid/millettioid clade</taxon>
        <taxon>Abreae</taxon>
        <taxon>Abrus</taxon>
    </lineage>
</organism>
<name>A0A8B8K339_ABRPR</name>
<dbReference type="Pfam" id="PF02469">
    <property type="entry name" value="Fasciclin"/>
    <property type="match status" value="1"/>
</dbReference>
<feature type="compositionally biased region" description="Polar residues" evidence="2">
    <location>
        <begin position="238"/>
        <end position="248"/>
    </location>
</feature>
<reference evidence="5" key="1">
    <citation type="journal article" date="2019" name="Toxins">
        <title>Detection of Abrin-Like and Prepropulchellin-Like Toxin Genes and Transcripts Using Whole Genome Sequencing and Full-Length Transcript Sequencing of Abrus precatorius.</title>
        <authorList>
            <person name="Hovde B.T."/>
            <person name="Daligault H.E."/>
            <person name="Hanschen E.R."/>
            <person name="Kunde Y.A."/>
            <person name="Johnson M.B."/>
            <person name="Starkenburg S.R."/>
            <person name="Johnson S.L."/>
        </authorList>
    </citation>
    <scope>NUCLEOTIDE SEQUENCE [LARGE SCALE GENOMIC DNA]</scope>
</reference>
<dbReference type="PANTHER" id="PTHR33985">
    <property type="entry name" value="OS02G0491300 PROTEIN-RELATED"/>
    <property type="match status" value="1"/>
</dbReference>
<gene>
    <name evidence="6" type="primary">LOC113852014</name>
</gene>
<feature type="signal peptide" evidence="3">
    <location>
        <begin position="1"/>
        <end position="15"/>
    </location>
</feature>
<dbReference type="Gene3D" id="2.30.180.10">
    <property type="entry name" value="FAS1 domain"/>
    <property type="match status" value="1"/>
</dbReference>
<feature type="chain" id="PRO_5034113774" evidence="3">
    <location>
        <begin position="16"/>
        <end position="338"/>
    </location>
</feature>